<dbReference type="AlphaFoldDB" id="A0A540R7S7"/>
<feature type="non-terminal residue" evidence="2">
    <location>
        <position position="1"/>
    </location>
</feature>
<dbReference type="Gene3D" id="1.10.30.50">
    <property type="match status" value="1"/>
</dbReference>
<dbReference type="InterPro" id="IPR003615">
    <property type="entry name" value="HNH_nuc"/>
</dbReference>
<dbReference type="GO" id="GO:0003676">
    <property type="term" value="F:nucleic acid binding"/>
    <property type="evidence" value="ECO:0007669"/>
    <property type="project" value="InterPro"/>
</dbReference>
<dbReference type="InterPro" id="IPR002711">
    <property type="entry name" value="HNH"/>
</dbReference>
<organism evidence="2 3">
    <name type="scientific">Corynebacterium phoceense</name>
    <dbReference type="NCBI Taxonomy" id="1686286"/>
    <lineage>
        <taxon>Bacteria</taxon>
        <taxon>Bacillati</taxon>
        <taxon>Actinomycetota</taxon>
        <taxon>Actinomycetes</taxon>
        <taxon>Mycobacteriales</taxon>
        <taxon>Corynebacteriaceae</taxon>
        <taxon>Corynebacterium</taxon>
    </lineage>
</organism>
<dbReference type="CDD" id="cd00085">
    <property type="entry name" value="HNHc"/>
    <property type="match status" value="1"/>
</dbReference>
<accession>A0A540R7S7</accession>
<keyword evidence="2" id="KW-0540">Nuclease</keyword>
<gene>
    <name evidence="2" type="ORF">EJK80_05925</name>
</gene>
<dbReference type="STRING" id="1686286.GCA_900092335_01415"/>
<dbReference type="Pfam" id="PF01844">
    <property type="entry name" value="HNH"/>
    <property type="match status" value="1"/>
</dbReference>
<dbReference type="Proteomes" id="UP000318080">
    <property type="component" value="Unassembled WGS sequence"/>
</dbReference>
<sequence length="156" mass="17523">LSNGAVISSTELATRNINDYGFHVLLHPVYGPVNLHRISRFASTKQRLMAMGENPVCPWPGCSKGAHDCQVHHLEAWRNGGETSPENLTIACQYHNAVNEVDGRGFLRRRGTIYWVPPKGWYHPPGTPVAPELEGPLPAWVEEEKQLLEEEFMNAR</sequence>
<dbReference type="SMART" id="SM00507">
    <property type="entry name" value="HNHc"/>
    <property type="match status" value="1"/>
</dbReference>
<keyword evidence="2" id="KW-0378">Hydrolase</keyword>
<keyword evidence="2" id="KW-0255">Endonuclease</keyword>
<evidence type="ECO:0000259" key="1">
    <source>
        <dbReference type="SMART" id="SM00507"/>
    </source>
</evidence>
<proteinExistence type="predicted"/>
<dbReference type="RefSeq" id="WP_141628810.1">
    <property type="nucleotide sequence ID" value="NZ_VHIR01000006.1"/>
</dbReference>
<keyword evidence="3" id="KW-1185">Reference proteome</keyword>
<comment type="caution">
    <text evidence="2">The sequence shown here is derived from an EMBL/GenBank/DDBJ whole genome shotgun (WGS) entry which is preliminary data.</text>
</comment>
<name>A0A540R7S7_9CORY</name>
<evidence type="ECO:0000313" key="3">
    <source>
        <dbReference type="Proteomes" id="UP000318080"/>
    </source>
</evidence>
<evidence type="ECO:0000313" key="2">
    <source>
        <dbReference type="EMBL" id="TQE43791.1"/>
    </source>
</evidence>
<dbReference type="GO" id="GO:0004519">
    <property type="term" value="F:endonuclease activity"/>
    <property type="evidence" value="ECO:0007669"/>
    <property type="project" value="UniProtKB-KW"/>
</dbReference>
<feature type="domain" description="HNH nuclease" evidence="1">
    <location>
        <begin position="45"/>
        <end position="97"/>
    </location>
</feature>
<dbReference type="GO" id="GO:0008270">
    <property type="term" value="F:zinc ion binding"/>
    <property type="evidence" value="ECO:0007669"/>
    <property type="project" value="InterPro"/>
</dbReference>
<dbReference type="EMBL" id="VHIR01000006">
    <property type="protein sequence ID" value="TQE43791.1"/>
    <property type="molecule type" value="Genomic_DNA"/>
</dbReference>
<reference evidence="2 3" key="1">
    <citation type="submission" date="2019-06" db="EMBL/GenBank/DDBJ databases">
        <title>Draft genome of C. phoceense Strain 272.</title>
        <authorList>
            <person name="Pacheco L.G.C."/>
            <person name="Barberis C.M."/>
            <person name="Almuzara M.N."/>
            <person name="Traglia G.M."/>
            <person name="Santos C.S."/>
            <person name="Rocha D.J.P.G."/>
            <person name="Aguiar E.R.G.R."/>
            <person name="Vay C.A."/>
        </authorList>
    </citation>
    <scope>NUCLEOTIDE SEQUENCE [LARGE SCALE GENOMIC DNA]</scope>
    <source>
        <strain evidence="2 3">272</strain>
    </source>
</reference>
<protein>
    <submittedName>
        <fullName evidence="2">HNH endonuclease</fullName>
    </submittedName>
</protein>